<protein>
    <submittedName>
        <fullName evidence="1">Uncharacterized protein</fullName>
    </submittedName>
</protein>
<evidence type="ECO:0000313" key="2">
    <source>
        <dbReference type="Proteomes" id="UP000276133"/>
    </source>
</evidence>
<sequence>MALIKRLRRSPFELQKFTLDNVSFYKDINTKIAYEMENFQNSKLTNCYFILKGLIKFHFNLPGSFSNYI</sequence>
<dbReference type="Proteomes" id="UP000276133">
    <property type="component" value="Unassembled WGS sequence"/>
</dbReference>
<reference evidence="1 2" key="1">
    <citation type="journal article" date="2018" name="Sci. Rep.">
        <title>Genomic signatures of local adaptation to the degree of environmental predictability in rotifers.</title>
        <authorList>
            <person name="Franch-Gras L."/>
            <person name="Hahn C."/>
            <person name="Garcia-Roger E.M."/>
            <person name="Carmona M.J."/>
            <person name="Serra M."/>
            <person name="Gomez A."/>
        </authorList>
    </citation>
    <scope>NUCLEOTIDE SEQUENCE [LARGE SCALE GENOMIC DNA]</scope>
    <source>
        <strain evidence="1">HYR1</strain>
    </source>
</reference>
<dbReference type="EMBL" id="REGN01000743">
    <property type="protein sequence ID" value="RNA39522.1"/>
    <property type="molecule type" value="Genomic_DNA"/>
</dbReference>
<comment type="caution">
    <text evidence="1">The sequence shown here is derived from an EMBL/GenBank/DDBJ whole genome shotgun (WGS) entry which is preliminary data.</text>
</comment>
<proteinExistence type="predicted"/>
<name>A0A3M7SV01_BRAPC</name>
<accession>A0A3M7SV01</accession>
<gene>
    <name evidence="1" type="ORF">BpHYR1_050375</name>
</gene>
<organism evidence="1 2">
    <name type="scientific">Brachionus plicatilis</name>
    <name type="common">Marine rotifer</name>
    <name type="synonym">Brachionus muelleri</name>
    <dbReference type="NCBI Taxonomy" id="10195"/>
    <lineage>
        <taxon>Eukaryota</taxon>
        <taxon>Metazoa</taxon>
        <taxon>Spiralia</taxon>
        <taxon>Gnathifera</taxon>
        <taxon>Rotifera</taxon>
        <taxon>Eurotatoria</taxon>
        <taxon>Monogononta</taxon>
        <taxon>Pseudotrocha</taxon>
        <taxon>Ploima</taxon>
        <taxon>Brachionidae</taxon>
        <taxon>Brachionus</taxon>
    </lineage>
</organism>
<evidence type="ECO:0000313" key="1">
    <source>
        <dbReference type="EMBL" id="RNA39522.1"/>
    </source>
</evidence>
<keyword evidence="2" id="KW-1185">Reference proteome</keyword>
<dbReference type="AlphaFoldDB" id="A0A3M7SV01"/>